<dbReference type="Pfam" id="PF16677">
    <property type="entry name" value="GP3_package"/>
    <property type="match status" value="1"/>
</dbReference>
<dbReference type="AlphaFoldDB" id="A0A6B3LPS7"/>
<protein>
    <submittedName>
        <fullName evidence="1">DNA packaging protein</fullName>
    </submittedName>
</protein>
<proteinExistence type="predicted"/>
<dbReference type="InterPro" id="IPR032066">
    <property type="entry name" value="GP3_package"/>
</dbReference>
<dbReference type="EMBL" id="JAAGWD010000001">
    <property type="protein sequence ID" value="NEM96176.1"/>
    <property type="molecule type" value="Genomic_DNA"/>
</dbReference>
<gene>
    <name evidence="1" type="ORF">GXP69_00590</name>
</gene>
<accession>A0A6B3LPS7</accession>
<dbReference type="Gene3D" id="1.10.132.80">
    <property type="match status" value="1"/>
</dbReference>
<reference evidence="1 2" key="1">
    <citation type="submission" date="2020-02" db="EMBL/GenBank/DDBJ databases">
        <authorList>
            <person name="Kim M.K."/>
        </authorList>
    </citation>
    <scope>NUCLEOTIDE SEQUENCE [LARGE SCALE GENOMIC DNA]</scope>
    <source>
        <strain evidence="1 2">BT327</strain>
    </source>
</reference>
<dbReference type="Proteomes" id="UP000474777">
    <property type="component" value="Unassembled WGS sequence"/>
</dbReference>
<comment type="caution">
    <text evidence="1">The sequence shown here is derived from an EMBL/GenBank/DDBJ whole genome shotgun (WGS) entry which is preliminary data.</text>
</comment>
<name>A0A6B3LPS7_9BACT</name>
<dbReference type="RefSeq" id="WP_163910954.1">
    <property type="nucleotide sequence ID" value="NZ_JAAGWD010000001.1"/>
</dbReference>
<evidence type="ECO:0000313" key="2">
    <source>
        <dbReference type="Proteomes" id="UP000474777"/>
    </source>
</evidence>
<evidence type="ECO:0000313" key="1">
    <source>
        <dbReference type="EMBL" id="NEM96176.1"/>
    </source>
</evidence>
<keyword evidence="2" id="KW-1185">Reference proteome</keyword>
<organism evidence="1 2">
    <name type="scientific">Pontibacter burrus</name>
    <dbReference type="NCBI Taxonomy" id="2704466"/>
    <lineage>
        <taxon>Bacteria</taxon>
        <taxon>Pseudomonadati</taxon>
        <taxon>Bacteroidota</taxon>
        <taxon>Cytophagia</taxon>
        <taxon>Cytophagales</taxon>
        <taxon>Hymenobacteraceae</taxon>
        <taxon>Pontibacter</taxon>
    </lineage>
</organism>
<sequence length="173" mass="20169">MAAPKGNQFWKLRSKHGRDKLFASPELLWKAACEYFEWCDENPYQEDNIEKIKINGIGEKLMREPLAKPRPYTIHGLCIYLDCSTQFFTNFEDNNKDAEDFMEVITRIREVIYNQKFSGAAAGFFNASIIARDLGLADKQEIKGDIETKQQDLSHLSYEELYELKYGRKPQQL</sequence>